<dbReference type="AlphaFoldDB" id="D8QGR2"/>
<dbReference type="OMA" id="EYTADIY"/>
<dbReference type="PANTHER" id="PTHR42973:SF13">
    <property type="entry name" value="FAD-BINDING PCMH-TYPE DOMAIN-CONTAINING PROTEIN"/>
    <property type="match status" value="1"/>
</dbReference>
<evidence type="ECO:0000313" key="5">
    <source>
        <dbReference type="EMBL" id="EFI92811.1"/>
    </source>
</evidence>
<evidence type="ECO:0000256" key="2">
    <source>
        <dbReference type="ARBA" id="ARBA00022630"/>
    </source>
</evidence>
<sequence length="243" mass="26824">MTRFSEITYDEEIETAVVGAGLLWNEVYAPLDPLGGGVVGGRAPGIWRCWVHTGWRVLVDTNERGLALDNVVGFELVKPDGGVALVSDKSDPNLFFVLKLLRKRYRFEGIFYCTTPGIQYSPALTALLSREYSESAFDKDRGSIERAYRGPANRRPYRLICHPMRQGILRPRGGVGSYLSINSELYPTLFVAYNGPTPPDAIFDNFLAMPMLESNISTRDGVLPLIKSAANNASDCTGIDHSS</sequence>
<dbReference type="Proteomes" id="UP000007431">
    <property type="component" value="Unassembled WGS sequence"/>
</dbReference>
<dbReference type="InterPro" id="IPR036318">
    <property type="entry name" value="FAD-bd_PCMH-like_sf"/>
</dbReference>
<feature type="non-terminal residue" evidence="5">
    <location>
        <position position="243"/>
    </location>
</feature>
<dbReference type="RefSeq" id="XP_003027714.1">
    <property type="nucleotide sequence ID" value="XM_003027668.1"/>
</dbReference>
<dbReference type="Gene3D" id="3.30.465.10">
    <property type="match status" value="1"/>
</dbReference>
<reference evidence="5 6" key="1">
    <citation type="journal article" date="2010" name="Nat. Biotechnol.">
        <title>Genome sequence of the model mushroom Schizophyllum commune.</title>
        <authorList>
            <person name="Ohm R.A."/>
            <person name="de Jong J.F."/>
            <person name="Lugones L.G."/>
            <person name="Aerts A."/>
            <person name="Kothe E."/>
            <person name="Stajich J.E."/>
            <person name="de Vries R.P."/>
            <person name="Record E."/>
            <person name="Levasseur A."/>
            <person name="Baker S.E."/>
            <person name="Bartholomew K.A."/>
            <person name="Coutinho P.M."/>
            <person name="Erdmann S."/>
            <person name="Fowler T.J."/>
            <person name="Gathman A.C."/>
            <person name="Lombard V."/>
            <person name="Henrissat B."/>
            <person name="Knabe N."/>
            <person name="Kuees U."/>
            <person name="Lilly W.W."/>
            <person name="Lindquist E."/>
            <person name="Lucas S."/>
            <person name="Magnuson J.K."/>
            <person name="Piumi F."/>
            <person name="Raudaskoski M."/>
            <person name="Salamov A."/>
            <person name="Schmutz J."/>
            <person name="Schwarze F.W.M.R."/>
            <person name="vanKuyk P.A."/>
            <person name="Horton J.S."/>
            <person name="Grigoriev I.V."/>
            <person name="Woesten H.A.B."/>
        </authorList>
    </citation>
    <scope>NUCLEOTIDE SEQUENCE [LARGE SCALE GENOMIC DNA]</scope>
    <source>
        <strain evidence="6">H4-8 / FGSC 9210</strain>
    </source>
</reference>
<organism evidence="6">
    <name type="scientific">Schizophyllum commune (strain H4-8 / FGSC 9210)</name>
    <name type="common">Split gill fungus</name>
    <dbReference type="NCBI Taxonomy" id="578458"/>
    <lineage>
        <taxon>Eukaryota</taxon>
        <taxon>Fungi</taxon>
        <taxon>Dikarya</taxon>
        <taxon>Basidiomycota</taxon>
        <taxon>Agaricomycotina</taxon>
        <taxon>Agaricomycetes</taxon>
        <taxon>Agaricomycetidae</taxon>
        <taxon>Agaricales</taxon>
        <taxon>Schizophyllaceae</taxon>
        <taxon>Schizophyllum</taxon>
    </lineage>
</organism>
<dbReference type="InParanoid" id="D8QGR2"/>
<dbReference type="VEuPathDB" id="FungiDB:SCHCODRAFT_01161073"/>
<dbReference type="SUPFAM" id="SSF56176">
    <property type="entry name" value="FAD-binding/transporter-associated domain-like"/>
    <property type="match status" value="1"/>
</dbReference>
<comment type="similarity">
    <text evidence="1">Belongs to the oxygen-dependent FAD-linked oxidoreductase family.</text>
</comment>
<evidence type="ECO:0000256" key="1">
    <source>
        <dbReference type="ARBA" id="ARBA00005466"/>
    </source>
</evidence>
<dbReference type="GO" id="GO:0050660">
    <property type="term" value="F:flavin adenine dinucleotide binding"/>
    <property type="evidence" value="ECO:0007669"/>
    <property type="project" value="InterPro"/>
</dbReference>
<dbReference type="PANTHER" id="PTHR42973">
    <property type="entry name" value="BINDING OXIDOREDUCTASE, PUTATIVE (AFU_ORTHOLOGUE AFUA_1G17690)-RELATED"/>
    <property type="match status" value="1"/>
</dbReference>
<dbReference type="GeneID" id="9597789"/>
<dbReference type="STRING" id="578458.D8QGR2"/>
<evidence type="ECO:0000256" key="4">
    <source>
        <dbReference type="ARBA" id="ARBA00023002"/>
    </source>
</evidence>
<dbReference type="GO" id="GO:0016491">
    <property type="term" value="F:oxidoreductase activity"/>
    <property type="evidence" value="ECO:0007669"/>
    <property type="project" value="UniProtKB-KW"/>
</dbReference>
<keyword evidence="2" id="KW-0285">Flavoprotein</keyword>
<dbReference type="InterPro" id="IPR016169">
    <property type="entry name" value="FAD-bd_PCMH_sub2"/>
</dbReference>
<keyword evidence="6" id="KW-1185">Reference proteome</keyword>
<dbReference type="EMBL" id="GL377312">
    <property type="protein sequence ID" value="EFI92811.1"/>
    <property type="molecule type" value="Genomic_DNA"/>
</dbReference>
<name>D8QGR2_SCHCM</name>
<keyword evidence="3" id="KW-0274">FAD</keyword>
<dbReference type="OrthoDB" id="2151789at2759"/>
<dbReference type="KEGG" id="scm:SCHCO_01161073"/>
<dbReference type="HOGENOM" id="CLU_1143096_0_0_1"/>
<dbReference type="InterPro" id="IPR050416">
    <property type="entry name" value="FAD-linked_Oxidoreductase"/>
</dbReference>
<accession>D8QGR2</accession>
<proteinExistence type="inferred from homology"/>
<evidence type="ECO:0000256" key="3">
    <source>
        <dbReference type="ARBA" id="ARBA00022827"/>
    </source>
</evidence>
<evidence type="ECO:0000313" key="6">
    <source>
        <dbReference type="Proteomes" id="UP000007431"/>
    </source>
</evidence>
<keyword evidence="4" id="KW-0560">Oxidoreductase</keyword>
<protein>
    <submittedName>
        <fullName evidence="5">Uncharacterized protein</fullName>
    </submittedName>
</protein>
<gene>
    <name evidence="5" type="ORF">SCHCODRAFT_113052</name>
</gene>